<dbReference type="Pfam" id="PF03640">
    <property type="entry name" value="Lipoprotein_15"/>
    <property type="match status" value="2"/>
</dbReference>
<dbReference type="PANTHER" id="PTHR39335:SF1">
    <property type="entry name" value="BLL4220 PROTEIN"/>
    <property type="match status" value="1"/>
</dbReference>
<evidence type="ECO:0008006" key="4">
    <source>
        <dbReference type="Google" id="ProtNLM"/>
    </source>
</evidence>
<feature type="chain" id="PRO_5044269913" description="Lipoprotein" evidence="2">
    <location>
        <begin position="22"/>
        <end position="219"/>
    </location>
</feature>
<proteinExistence type="predicted"/>
<dbReference type="EMBL" id="CP163432">
    <property type="protein sequence ID" value="XDQ15955.1"/>
    <property type="molecule type" value="Genomic_DNA"/>
</dbReference>
<protein>
    <recommendedName>
        <fullName evidence="4">Lipoprotein</fullName>
    </recommendedName>
</protein>
<evidence type="ECO:0000313" key="3">
    <source>
        <dbReference type="EMBL" id="XDQ15955.1"/>
    </source>
</evidence>
<organism evidence="3">
    <name type="scientific">Streptomyces sp. R11</name>
    <dbReference type="NCBI Taxonomy" id="3238625"/>
    <lineage>
        <taxon>Bacteria</taxon>
        <taxon>Bacillati</taxon>
        <taxon>Actinomycetota</taxon>
        <taxon>Actinomycetes</taxon>
        <taxon>Kitasatosporales</taxon>
        <taxon>Streptomycetaceae</taxon>
        <taxon>Streptomyces</taxon>
    </lineage>
</organism>
<feature type="signal peptide" evidence="2">
    <location>
        <begin position="1"/>
        <end position="21"/>
    </location>
</feature>
<dbReference type="AlphaFoldDB" id="A0AB39NBZ4"/>
<name>A0AB39NBZ4_9ACTN</name>
<feature type="region of interest" description="Disordered" evidence="1">
    <location>
        <begin position="192"/>
        <end position="219"/>
    </location>
</feature>
<dbReference type="InterPro" id="IPR005297">
    <property type="entry name" value="Lipoprotein_repeat"/>
</dbReference>
<accession>A0AB39NBZ4</accession>
<dbReference type="RefSeq" id="WP_369275879.1">
    <property type="nucleotide sequence ID" value="NZ_CP163432.1"/>
</dbReference>
<feature type="region of interest" description="Disordered" evidence="1">
    <location>
        <begin position="35"/>
        <end position="74"/>
    </location>
</feature>
<dbReference type="GO" id="GO:0043448">
    <property type="term" value="P:alkane catabolic process"/>
    <property type="evidence" value="ECO:0007669"/>
    <property type="project" value="TreeGrafter"/>
</dbReference>
<sequence>MGMFKNLPTMAWVIGSTVALAALSPVVGQAVTTSPATVQAPSASPAETIAPGGQTPTPPAQPTPQSSPTEAGGVPTAQAVVVQQATTKLGATAVDGDGHTLYLSVLDGTNPPKSVCLSGQCLQAWKPLYLPDGEAKPTAGKGVDPALLGSLKRADGTWQATLGGWPLYRFDKDQAPGDVLGEGLKGTWHAIAPDGKKAKGNSPDVQSAVAQQERQTSSR</sequence>
<evidence type="ECO:0000256" key="1">
    <source>
        <dbReference type="SAM" id="MobiDB-lite"/>
    </source>
</evidence>
<dbReference type="PANTHER" id="PTHR39335">
    <property type="entry name" value="BLL4220 PROTEIN"/>
    <property type="match status" value="1"/>
</dbReference>
<gene>
    <name evidence="3" type="ORF">AB5J55_43470</name>
</gene>
<keyword evidence="2" id="KW-0732">Signal</keyword>
<feature type="compositionally biased region" description="Polar residues" evidence="1">
    <location>
        <begin position="203"/>
        <end position="219"/>
    </location>
</feature>
<evidence type="ECO:0000256" key="2">
    <source>
        <dbReference type="SAM" id="SignalP"/>
    </source>
</evidence>
<reference evidence="3" key="1">
    <citation type="submission" date="2024-07" db="EMBL/GenBank/DDBJ databases">
        <authorList>
            <person name="Yu S.T."/>
        </authorList>
    </citation>
    <scope>NUCLEOTIDE SEQUENCE</scope>
    <source>
        <strain evidence="3">R11</strain>
    </source>
</reference>